<comment type="caution">
    <text evidence="2">The sequence shown here is derived from an EMBL/GenBank/DDBJ whole genome shotgun (WGS) entry which is preliminary data.</text>
</comment>
<evidence type="ECO:0000313" key="2">
    <source>
        <dbReference type="EMBL" id="MFC4804056.1"/>
    </source>
</evidence>
<sequence length="313" mass="35593">MRVVKRFISVMILSMMIVSLAGIDTYAHTNCIKLRTFKEYTHQQGNYKISIDKKSLSKDSLGNLSLHLGKASDLLLNAENVYDVICSSEKIFYMQMTGRENGTMTPSALMAYELKTRTAKKIKDFDTYAHLEYIQGDSAYLRVPDKNSGKESFHLLDMKTGNQKEIIKSSANSDLVAIEADRKNIFYTRFRFDSATDVLAVTDLNGQNEKELARGIIAFKVTPSKIYYLSKDENEKKFLYEVDKNGQNKKLISNASDSLVGFFEEVSTDREAFVLENFDPLSGDGEFVYYKLYYKTGKIQKIAKPSVYVKALN</sequence>
<dbReference type="RefSeq" id="WP_379787541.1">
    <property type="nucleotide sequence ID" value="NZ_JBHSHL010000011.1"/>
</dbReference>
<name>A0ABV9QL11_9FIRM</name>
<dbReference type="EMBL" id="JBHSHL010000011">
    <property type="protein sequence ID" value="MFC4804056.1"/>
    <property type="molecule type" value="Genomic_DNA"/>
</dbReference>
<keyword evidence="3" id="KW-1185">Reference proteome</keyword>
<dbReference type="Proteomes" id="UP001595916">
    <property type="component" value="Unassembled WGS sequence"/>
</dbReference>
<organism evidence="2 3">
    <name type="scientific">Filifactor villosus</name>
    <dbReference type="NCBI Taxonomy" id="29374"/>
    <lineage>
        <taxon>Bacteria</taxon>
        <taxon>Bacillati</taxon>
        <taxon>Bacillota</taxon>
        <taxon>Clostridia</taxon>
        <taxon>Peptostreptococcales</taxon>
        <taxon>Filifactoraceae</taxon>
        <taxon>Filifactor</taxon>
    </lineage>
</organism>
<dbReference type="SUPFAM" id="SSF69304">
    <property type="entry name" value="Tricorn protease N-terminal domain"/>
    <property type="match status" value="1"/>
</dbReference>
<proteinExistence type="predicted"/>
<keyword evidence="1" id="KW-0812">Transmembrane</keyword>
<evidence type="ECO:0000256" key="1">
    <source>
        <dbReference type="SAM" id="Phobius"/>
    </source>
</evidence>
<protein>
    <submittedName>
        <fullName evidence="2">DUF5050 domain-containing protein</fullName>
    </submittedName>
</protein>
<accession>A0ABV9QL11</accession>
<reference evidence="3" key="1">
    <citation type="journal article" date="2019" name="Int. J. Syst. Evol. Microbiol.">
        <title>The Global Catalogue of Microorganisms (GCM) 10K type strain sequencing project: providing services to taxonomists for standard genome sequencing and annotation.</title>
        <authorList>
            <consortium name="The Broad Institute Genomics Platform"/>
            <consortium name="The Broad Institute Genome Sequencing Center for Infectious Disease"/>
            <person name="Wu L."/>
            <person name="Ma J."/>
        </authorList>
    </citation>
    <scope>NUCLEOTIDE SEQUENCE [LARGE SCALE GENOMIC DNA]</scope>
    <source>
        <strain evidence="3">CCUG 46385</strain>
    </source>
</reference>
<feature type="transmembrane region" description="Helical" evidence="1">
    <location>
        <begin position="7"/>
        <end position="27"/>
    </location>
</feature>
<evidence type="ECO:0000313" key="3">
    <source>
        <dbReference type="Proteomes" id="UP001595916"/>
    </source>
</evidence>
<keyword evidence="1" id="KW-0472">Membrane</keyword>
<keyword evidence="1" id="KW-1133">Transmembrane helix</keyword>
<gene>
    <name evidence="2" type="ORF">ACFO4R_03080</name>
</gene>